<sequence length="53" mass="5827">MHCLPLLSLPDCLVHFLGLSARPCLRGDPVNIVSTTRSTYSHVLHGVKSQEKV</sequence>
<accession>A0A127QBR6</accession>
<protein>
    <submittedName>
        <fullName evidence="1">Uncharacterized protein</fullName>
    </submittedName>
</protein>
<dbReference type="STRING" id="279113.CPter91_4777"/>
<dbReference type="AlphaFoldDB" id="A0A127QBR6"/>
<gene>
    <name evidence="1" type="ORF">CPter91_4777</name>
</gene>
<proteinExistence type="predicted"/>
<dbReference type="EMBL" id="CP013234">
    <property type="protein sequence ID" value="AMP07072.1"/>
    <property type="molecule type" value="Genomic_DNA"/>
</dbReference>
<evidence type="ECO:0000313" key="1">
    <source>
        <dbReference type="EMBL" id="AMP07072.1"/>
    </source>
</evidence>
<evidence type="ECO:0000313" key="2">
    <source>
        <dbReference type="Proteomes" id="UP000074561"/>
    </source>
</evidence>
<dbReference type="KEGG" id="cpra:CPter91_4777"/>
<dbReference type="Proteomes" id="UP000074561">
    <property type="component" value="Chromosome"/>
</dbReference>
<organism evidence="1 2">
    <name type="scientific">Collimonas pratensis</name>
    <dbReference type="NCBI Taxonomy" id="279113"/>
    <lineage>
        <taxon>Bacteria</taxon>
        <taxon>Pseudomonadati</taxon>
        <taxon>Pseudomonadota</taxon>
        <taxon>Betaproteobacteria</taxon>
        <taxon>Burkholderiales</taxon>
        <taxon>Oxalobacteraceae</taxon>
        <taxon>Collimonas</taxon>
    </lineage>
</organism>
<reference evidence="1 2" key="1">
    <citation type="submission" date="2015-11" db="EMBL/GenBank/DDBJ databases">
        <title>Exploring the genomic traits of fungus-feeding bacterial genus Collimonas.</title>
        <authorList>
            <person name="Song C."/>
            <person name="Schmidt R."/>
            <person name="de Jager V."/>
            <person name="Krzyzanowska D."/>
            <person name="Jongedijk E."/>
            <person name="Cankar K."/>
            <person name="Beekwilder J."/>
            <person name="van Veen A."/>
            <person name="de Boer W."/>
            <person name="van Veen J.A."/>
            <person name="Garbeva P."/>
        </authorList>
    </citation>
    <scope>NUCLEOTIDE SEQUENCE [LARGE SCALE GENOMIC DNA]</scope>
    <source>
        <strain evidence="1 2">Ter91</strain>
    </source>
</reference>
<name>A0A127QBR6_9BURK</name>